<keyword evidence="2" id="KW-1185">Reference proteome</keyword>
<accession>A0A939JL68</accession>
<gene>
    <name evidence="1" type="ORF">J0695_33090</name>
</gene>
<comment type="caution">
    <text evidence="1">The sequence shown here is derived from an EMBL/GenBank/DDBJ whole genome shotgun (WGS) entry which is preliminary data.</text>
</comment>
<name>A0A939JL68_9ACTN</name>
<sequence>MDDENWSGGFYELALEIGERSDELLQLGLSALWRVAAIDGCYGSRDSEPGEQDEVACTVSSLAEFGHLQGTVTLPSGRRVVCGCVAIREDDGPDWLDFYLPVGALTRLDARIGGFPFGQDGGATSLEWRSALDSWLAAIGADIFQEVPFRLGLIGFEVAGETYAEQLNGYAPGERWEGYLLPAGGRLRFDPANR</sequence>
<evidence type="ECO:0000313" key="1">
    <source>
        <dbReference type="EMBL" id="MBO0516572.1"/>
    </source>
</evidence>
<dbReference type="AlphaFoldDB" id="A0A939JL68"/>
<protein>
    <submittedName>
        <fullName evidence="1">Uncharacterized protein</fullName>
    </submittedName>
</protein>
<organism evidence="1 2">
    <name type="scientific">Streptomyces beijiangensis</name>
    <dbReference type="NCBI Taxonomy" id="163361"/>
    <lineage>
        <taxon>Bacteria</taxon>
        <taxon>Bacillati</taxon>
        <taxon>Actinomycetota</taxon>
        <taxon>Actinomycetes</taxon>
        <taxon>Kitasatosporales</taxon>
        <taxon>Streptomycetaceae</taxon>
        <taxon>Streptomyces</taxon>
    </lineage>
</organism>
<dbReference type="EMBL" id="JAFLRJ010000416">
    <property type="protein sequence ID" value="MBO0516572.1"/>
    <property type="molecule type" value="Genomic_DNA"/>
</dbReference>
<reference evidence="1" key="1">
    <citation type="submission" date="2021-03" db="EMBL/GenBank/DDBJ databases">
        <title>Streptomyces poriferae sp. nov., a novel marine sponge-derived Actinobacteria species with anti-MRSA activity.</title>
        <authorList>
            <person name="Sandoval-Powers M."/>
            <person name="Kralova S."/>
            <person name="Nguyen G.-S."/>
            <person name="Fawwal D."/>
            <person name="Degnes K."/>
            <person name="Klinkenberg G."/>
            <person name="Sletta H."/>
            <person name="Wentzel A."/>
            <person name="Liles M.R."/>
        </authorList>
    </citation>
    <scope>NUCLEOTIDE SEQUENCE</scope>
    <source>
        <strain evidence="1">DSM 41794</strain>
    </source>
</reference>
<dbReference type="Proteomes" id="UP000664167">
    <property type="component" value="Unassembled WGS sequence"/>
</dbReference>
<evidence type="ECO:0000313" key="2">
    <source>
        <dbReference type="Proteomes" id="UP000664167"/>
    </source>
</evidence>
<proteinExistence type="predicted"/>